<dbReference type="Gene3D" id="3.40.190.150">
    <property type="entry name" value="Bordetella uptake gene, domain 1"/>
    <property type="match status" value="1"/>
</dbReference>
<dbReference type="PIRSF" id="PIRSF017082">
    <property type="entry name" value="YflP"/>
    <property type="match status" value="1"/>
</dbReference>
<dbReference type="Pfam" id="PF03401">
    <property type="entry name" value="TctC"/>
    <property type="match status" value="1"/>
</dbReference>
<dbReference type="InterPro" id="IPR005064">
    <property type="entry name" value="BUG"/>
</dbReference>
<dbReference type="Proteomes" id="UP000051660">
    <property type="component" value="Unassembled WGS sequence"/>
</dbReference>
<dbReference type="OrthoDB" id="8970543at2"/>
<evidence type="ECO:0000256" key="1">
    <source>
        <dbReference type="ARBA" id="ARBA00006987"/>
    </source>
</evidence>
<name>A0A0R3MS95_9BRAD</name>
<dbReference type="InterPro" id="IPR042100">
    <property type="entry name" value="Bug_dom1"/>
</dbReference>
<organism evidence="3 4">
    <name type="scientific">Bradyrhizobium lablabi</name>
    <dbReference type="NCBI Taxonomy" id="722472"/>
    <lineage>
        <taxon>Bacteria</taxon>
        <taxon>Pseudomonadati</taxon>
        <taxon>Pseudomonadota</taxon>
        <taxon>Alphaproteobacteria</taxon>
        <taxon>Hyphomicrobiales</taxon>
        <taxon>Nitrobacteraceae</taxon>
        <taxon>Bradyrhizobium</taxon>
    </lineage>
</organism>
<feature type="signal peptide" evidence="2">
    <location>
        <begin position="1"/>
        <end position="23"/>
    </location>
</feature>
<protein>
    <recommendedName>
        <fullName evidence="5">Tripartite-type tricarboxylate transporter, receptor component TctC</fullName>
    </recommendedName>
</protein>
<dbReference type="AlphaFoldDB" id="A0A0R3MS95"/>
<dbReference type="EMBL" id="LLYB01000083">
    <property type="protein sequence ID" value="KRR21023.1"/>
    <property type="molecule type" value="Genomic_DNA"/>
</dbReference>
<keyword evidence="2" id="KW-0732">Signal</keyword>
<accession>A0A0R3MS95</accession>
<evidence type="ECO:0008006" key="5">
    <source>
        <dbReference type="Google" id="ProtNLM"/>
    </source>
</evidence>
<dbReference type="PANTHER" id="PTHR42928">
    <property type="entry name" value="TRICARBOXYLATE-BINDING PROTEIN"/>
    <property type="match status" value="1"/>
</dbReference>
<dbReference type="PANTHER" id="PTHR42928:SF5">
    <property type="entry name" value="BLR1237 PROTEIN"/>
    <property type="match status" value="1"/>
</dbReference>
<dbReference type="RefSeq" id="WP_057860202.1">
    <property type="nucleotide sequence ID" value="NZ_LLYB01000083.1"/>
</dbReference>
<sequence>MITISRRMLLAGAALSIALPARAQTWPQRPVMVVVPQPAGNSPDILCRVIAEKLSRALGQQFVVDNRPGAANLVGTQAVARAAPDGHTFLFATSAALVTNPFTFKSLPYDPRKDLVPIALVARSNHVLLVHPDLKATTLPELIALERKAPGTFSLGVDGPRNLTGLLAQAINKYGSAEFILVPYNKTSQAVQDTVTGRIQATLQSASVAEPFIKEGSLRAIAVAGSRRIASLPDVQSISETLKSVDLQGWFMMMAPAGTPPDIVQKLSAEIDRILREPEMQERARVLGFQTDAGKTASPSEAKQFLDTEFAASGRVIKELGIEPE</sequence>
<evidence type="ECO:0000313" key="3">
    <source>
        <dbReference type="EMBL" id="KRR21023.1"/>
    </source>
</evidence>
<proteinExistence type="inferred from homology"/>
<evidence type="ECO:0000313" key="4">
    <source>
        <dbReference type="Proteomes" id="UP000051660"/>
    </source>
</evidence>
<dbReference type="Gene3D" id="3.40.190.10">
    <property type="entry name" value="Periplasmic binding protein-like II"/>
    <property type="match status" value="1"/>
</dbReference>
<feature type="chain" id="PRO_5006444619" description="Tripartite-type tricarboxylate transporter, receptor component TctC" evidence="2">
    <location>
        <begin position="24"/>
        <end position="325"/>
    </location>
</feature>
<comment type="similarity">
    <text evidence="1">Belongs to the UPF0065 (bug) family.</text>
</comment>
<dbReference type="CDD" id="cd07012">
    <property type="entry name" value="PBP2_Bug_TTT"/>
    <property type="match status" value="1"/>
</dbReference>
<reference evidence="3 4" key="1">
    <citation type="submission" date="2014-03" db="EMBL/GenBank/DDBJ databases">
        <title>Bradyrhizobium valentinum sp. nov., isolated from effective nodules of Lupinus mariae-josephae, a lupine endemic of basic-lime soils in Eastern Spain.</title>
        <authorList>
            <person name="Duran D."/>
            <person name="Rey L."/>
            <person name="Navarro A."/>
            <person name="Busquets A."/>
            <person name="Imperial J."/>
            <person name="Ruiz-Argueso T."/>
        </authorList>
    </citation>
    <scope>NUCLEOTIDE SEQUENCE [LARGE SCALE GENOMIC DNA]</scope>
    <source>
        <strain evidence="3 4">CCBAU 23086</strain>
    </source>
</reference>
<gene>
    <name evidence="3" type="ORF">CQ14_36070</name>
</gene>
<comment type="caution">
    <text evidence="3">The sequence shown here is derived from an EMBL/GenBank/DDBJ whole genome shotgun (WGS) entry which is preliminary data.</text>
</comment>
<dbReference type="SUPFAM" id="SSF53850">
    <property type="entry name" value="Periplasmic binding protein-like II"/>
    <property type="match status" value="1"/>
</dbReference>
<evidence type="ECO:0000256" key="2">
    <source>
        <dbReference type="SAM" id="SignalP"/>
    </source>
</evidence>